<comment type="subcellular location">
    <subcellularLocation>
        <location evidence="6">Cell membrane</location>
        <topology evidence="6">Multi-pass membrane protein</topology>
    </subcellularLocation>
    <subcellularLocation>
        <location evidence="1">Membrane</location>
    </subcellularLocation>
</comment>
<keyword evidence="8" id="KW-1185">Reference proteome</keyword>
<keyword evidence="2 6" id="KW-0812">Transmembrane</keyword>
<evidence type="ECO:0000256" key="4">
    <source>
        <dbReference type="ARBA" id="ARBA00023136"/>
    </source>
</evidence>
<accession>A0AAD5L2T4</accession>
<dbReference type="AlphaFoldDB" id="A0AAD5L2T4"/>
<dbReference type="GO" id="GO:0005886">
    <property type="term" value="C:plasma membrane"/>
    <property type="evidence" value="ECO:0007669"/>
    <property type="project" value="UniProtKB-SubCell"/>
</dbReference>
<evidence type="ECO:0000256" key="5">
    <source>
        <dbReference type="ARBA" id="ARBA00034769"/>
    </source>
</evidence>
<organism evidence="7 8">
    <name type="scientific">Daphnia sinensis</name>
    <dbReference type="NCBI Taxonomy" id="1820382"/>
    <lineage>
        <taxon>Eukaryota</taxon>
        <taxon>Metazoa</taxon>
        <taxon>Ecdysozoa</taxon>
        <taxon>Arthropoda</taxon>
        <taxon>Crustacea</taxon>
        <taxon>Branchiopoda</taxon>
        <taxon>Diplostraca</taxon>
        <taxon>Cladocera</taxon>
        <taxon>Anomopoda</taxon>
        <taxon>Daphniidae</taxon>
        <taxon>Daphnia</taxon>
        <taxon>Daphnia similis group</taxon>
    </lineage>
</organism>
<evidence type="ECO:0000256" key="2">
    <source>
        <dbReference type="ARBA" id="ARBA00022692"/>
    </source>
</evidence>
<protein>
    <recommendedName>
        <fullName evidence="6">Bestrophin homolog</fullName>
    </recommendedName>
</protein>
<dbReference type="GO" id="GO:0034707">
    <property type="term" value="C:chloride channel complex"/>
    <property type="evidence" value="ECO:0007669"/>
    <property type="project" value="UniProtKB-KW"/>
</dbReference>
<comment type="similarity">
    <text evidence="5 6">Belongs to the anion channel-forming bestrophin (TC 1.A.46) family. Calcium-sensitive chloride channel subfamily.</text>
</comment>
<keyword evidence="4 6" id="KW-0472">Membrane</keyword>
<dbReference type="Pfam" id="PF01062">
    <property type="entry name" value="Bestrophin"/>
    <property type="match status" value="2"/>
</dbReference>
<dbReference type="GO" id="GO:0005254">
    <property type="term" value="F:chloride channel activity"/>
    <property type="evidence" value="ECO:0007669"/>
    <property type="project" value="UniProtKB-KW"/>
</dbReference>
<gene>
    <name evidence="7" type="ORF">GHT06_009326</name>
</gene>
<evidence type="ECO:0000256" key="1">
    <source>
        <dbReference type="ARBA" id="ARBA00004370"/>
    </source>
</evidence>
<comment type="caution">
    <text evidence="7">The sequence shown here is derived from an EMBL/GenBank/DDBJ whole genome shotgun (WGS) entry which is preliminary data.</text>
</comment>
<keyword evidence="6" id="KW-0813">Transport</keyword>
<dbReference type="InterPro" id="IPR000615">
    <property type="entry name" value="Bestrophin"/>
</dbReference>
<dbReference type="EMBL" id="WJBH02000001">
    <property type="protein sequence ID" value="KAI9565534.1"/>
    <property type="molecule type" value="Genomic_DNA"/>
</dbReference>
<evidence type="ECO:0000256" key="3">
    <source>
        <dbReference type="ARBA" id="ARBA00022989"/>
    </source>
</evidence>
<evidence type="ECO:0000313" key="7">
    <source>
        <dbReference type="EMBL" id="KAI9565534.1"/>
    </source>
</evidence>
<evidence type="ECO:0000256" key="6">
    <source>
        <dbReference type="RuleBase" id="RU363126"/>
    </source>
</evidence>
<comment type="function">
    <text evidence="6">Forms chloride channels.</text>
</comment>
<dbReference type="InterPro" id="IPR021134">
    <property type="entry name" value="Bestrophin-like"/>
</dbReference>
<keyword evidence="6" id="KW-0869">Chloride channel</keyword>
<dbReference type="PANTHER" id="PTHR10736:SF0">
    <property type="entry name" value="BESTROPHIN HOMOLOG"/>
    <property type="match status" value="1"/>
</dbReference>
<evidence type="ECO:0000313" key="8">
    <source>
        <dbReference type="Proteomes" id="UP000820818"/>
    </source>
</evidence>
<feature type="transmembrane region" description="Helical" evidence="6">
    <location>
        <begin position="279"/>
        <end position="298"/>
    </location>
</feature>
<keyword evidence="6" id="KW-1003">Cell membrane</keyword>
<proteinExistence type="inferred from homology"/>
<name>A0AAD5L2T4_9CRUS</name>
<dbReference type="Proteomes" id="UP000820818">
    <property type="component" value="Linkage Group LG1"/>
</dbReference>
<keyword evidence="3 6" id="KW-1133">Transmembrane helix</keyword>
<reference evidence="7 8" key="1">
    <citation type="submission" date="2022-05" db="EMBL/GenBank/DDBJ databases">
        <title>A multi-omics perspective on studying reproductive biology in Daphnia sinensis.</title>
        <authorList>
            <person name="Jia J."/>
        </authorList>
    </citation>
    <scope>NUCLEOTIDE SEQUENCE [LARGE SCALE GENOMIC DNA]</scope>
    <source>
        <strain evidence="7 8">WSL</strain>
    </source>
</reference>
<keyword evidence="6" id="KW-0868">Chloride</keyword>
<keyword evidence="6" id="KW-0407">Ion channel</keyword>
<sequence>MSCHRSLDRARTFQFTTVDAASMPLTQQFSFRKKSDVMIVPSLQAVKRTAPNARYFDSLKTLFRWKGSIYRLVWRHFLTYYVLYVTLSLIYEFVLNNSGKRHFEAVTRYFSKSASTLNLMIMLGFFTSTTLQRLFTMQTAVPGTAKTISTFLMSLKTDLPEGSIIVFQYARWAVLSWILALRSVCKPLRKKYPDMISLQRKGLLRPFERLILERAETDGELTPRPLIVIDWMLLLLKECLTYGRYNNKSSHHKNVEMLLAFKKSCGNMIKFATKNMPHAVIQAVILAVYYFGLVTMLARDLSSPLPIPYQSQQAGKPDAQGESFSEDSVDEILTYKDTSRPDQDVIVKAIISYVPIMPLMQFFIFFAWLTFGRMAVNPFGEDETDIDIEQLLQAHIDDYRRLGTLYSLKLENLFPDLPQKRFFDVAQAPKDNDGQAPKTEEIAETKSPVLYKMASSPEIGSFSVLGSTAKDERHRKETALLMPNRDATCITIDDTDYIRRTEERNNSLW</sequence>
<keyword evidence="6" id="KW-0406">Ion transport</keyword>
<feature type="transmembrane region" description="Helical" evidence="6">
    <location>
        <begin position="350"/>
        <end position="371"/>
    </location>
</feature>
<feature type="transmembrane region" description="Helical" evidence="6">
    <location>
        <begin position="116"/>
        <end position="135"/>
    </location>
</feature>
<dbReference type="PANTHER" id="PTHR10736">
    <property type="entry name" value="BESTROPHIN"/>
    <property type="match status" value="1"/>
</dbReference>
<feature type="transmembrane region" description="Helical" evidence="6">
    <location>
        <begin position="77"/>
        <end position="95"/>
    </location>
</feature>